<keyword evidence="4 8" id="KW-0276">Fatty acid metabolism</keyword>
<evidence type="ECO:0000256" key="3">
    <source>
        <dbReference type="ARBA" id="ARBA00022723"/>
    </source>
</evidence>
<keyword evidence="5 8" id="KW-0460">Magnesium</keyword>
<dbReference type="RefSeq" id="WP_013254240.1">
    <property type="nucleotide sequence ID" value="NC_014364.1"/>
</dbReference>
<dbReference type="OrthoDB" id="517356at2"/>
<dbReference type="NCBIfam" id="TIGR00556">
    <property type="entry name" value="pantethn_trn"/>
    <property type="match status" value="1"/>
</dbReference>
<dbReference type="NCBIfam" id="TIGR00516">
    <property type="entry name" value="acpS"/>
    <property type="match status" value="1"/>
</dbReference>
<name>E1R611_SEDSS</name>
<keyword evidence="3 8" id="KW-0479">Metal-binding</keyword>
<feature type="domain" description="4'-phosphopantetheinyl transferase" evidence="9">
    <location>
        <begin position="4"/>
        <end position="95"/>
    </location>
</feature>
<dbReference type="InterPro" id="IPR004568">
    <property type="entry name" value="Ppantetheine-prot_Trfase_dom"/>
</dbReference>
<dbReference type="GO" id="GO:0008897">
    <property type="term" value="F:holo-[acyl-carrier-protein] synthase activity"/>
    <property type="evidence" value="ECO:0007669"/>
    <property type="project" value="UniProtKB-UniRule"/>
</dbReference>
<evidence type="ECO:0000256" key="7">
    <source>
        <dbReference type="ARBA" id="ARBA00023160"/>
    </source>
</evidence>
<dbReference type="Gene3D" id="3.90.470.20">
    <property type="entry name" value="4'-phosphopantetheinyl transferase domain"/>
    <property type="match status" value="1"/>
</dbReference>
<dbReference type="NCBIfam" id="NF000832">
    <property type="entry name" value="PRK00070.3-2"/>
    <property type="match status" value="1"/>
</dbReference>
<comment type="similarity">
    <text evidence="8">Belongs to the P-Pant transferase superfamily. AcpS family.</text>
</comment>
<dbReference type="KEGG" id="ssm:Spirs_1649"/>
<keyword evidence="8" id="KW-0963">Cytoplasm</keyword>
<feature type="binding site" evidence="8">
    <location>
        <position position="8"/>
    </location>
    <ligand>
        <name>Mg(2+)</name>
        <dbReference type="ChEBI" id="CHEBI:18420"/>
    </ligand>
</feature>
<evidence type="ECO:0000313" key="11">
    <source>
        <dbReference type="Proteomes" id="UP000002318"/>
    </source>
</evidence>
<gene>
    <name evidence="8" type="primary">acpS</name>
    <name evidence="10" type="ordered locus">Spirs_1649</name>
</gene>
<evidence type="ECO:0000313" key="10">
    <source>
        <dbReference type="EMBL" id="ADK80776.1"/>
    </source>
</evidence>
<reference evidence="10 11" key="1">
    <citation type="journal article" date="2010" name="Stand. Genomic Sci.">
        <title>Complete genome sequence of Spirochaeta smaragdinae type strain (SEBR 4228).</title>
        <authorList>
            <person name="Mavromatis K."/>
            <person name="Yasawong M."/>
            <person name="Chertkov O."/>
            <person name="Lapidus A."/>
            <person name="Lucas S."/>
            <person name="Nolan M."/>
            <person name="Del Rio T.G."/>
            <person name="Tice H."/>
            <person name="Cheng J.F."/>
            <person name="Pitluck S."/>
            <person name="Liolios K."/>
            <person name="Ivanova N."/>
            <person name="Tapia R."/>
            <person name="Han C."/>
            <person name="Bruce D."/>
            <person name="Goodwin L."/>
            <person name="Pati A."/>
            <person name="Chen A."/>
            <person name="Palaniappan K."/>
            <person name="Land M."/>
            <person name="Hauser L."/>
            <person name="Chang Y.J."/>
            <person name="Jeffries C.D."/>
            <person name="Detter J.C."/>
            <person name="Rohde M."/>
            <person name="Brambilla E."/>
            <person name="Spring S."/>
            <person name="Goker M."/>
            <person name="Sikorski J."/>
            <person name="Woyke T."/>
            <person name="Bristow J."/>
            <person name="Eisen J.A."/>
            <person name="Markowitz V."/>
            <person name="Hugenholtz P."/>
            <person name="Klenk H.P."/>
            <person name="Kyrpides N.C."/>
        </authorList>
    </citation>
    <scope>NUCLEOTIDE SEQUENCE [LARGE SCALE GENOMIC DNA]</scope>
    <source>
        <strain evidence="11">DSM 11293 / JCM 15392 / SEBR 4228</strain>
    </source>
</reference>
<comment type="catalytic activity">
    <reaction evidence="8">
        <text>apo-[ACP] + CoA = holo-[ACP] + adenosine 3',5'-bisphosphate + H(+)</text>
        <dbReference type="Rhea" id="RHEA:12068"/>
        <dbReference type="Rhea" id="RHEA-COMP:9685"/>
        <dbReference type="Rhea" id="RHEA-COMP:9690"/>
        <dbReference type="ChEBI" id="CHEBI:15378"/>
        <dbReference type="ChEBI" id="CHEBI:29999"/>
        <dbReference type="ChEBI" id="CHEBI:57287"/>
        <dbReference type="ChEBI" id="CHEBI:58343"/>
        <dbReference type="ChEBI" id="CHEBI:64479"/>
        <dbReference type="EC" id="2.7.8.7"/>
    </reaction>
</comment>
<dbReference type="HOGENOM" id="CLU_089696_0_2_12"/>
<evidence type="ECO:0000256" key="1">
    <source>
        <dbReference type="ARBA" id="ARBA00022516"/>
    </source>
</evidence>
<evidence type="ECO:0000256" key="2">
    <source>
        <dbReference type="ARBA" id="ARBA00022679"/>
    </source>
</evidence>
<evidence type="ECO:0000256" key="4">
    <source>
        <dbReference type="ARBA" id="ARBA00022832"/>
    </source>
</evidence>
<dbReference type="STRING" id="573413.Spirs_1649"/>
<dbReference type="Proteomes" id="UP000002318">
    <property type="component" value="Chromosome"/>
</dbReference>
<dbReference type="eggNOG" id="COG0736">
    <property type="taxonomic scope" value="Bacteria"/>
</dbReference>
<proteinExistence type="inferred from homology"/>
<keyword evidence="11" id="KW-1185">Reference proteome</keyword>
<keyword evidence="2 8" id="KW-0808">Transferase</keyword>
<keyword evidence="6 8" id="KW-0443">Lipid metabolism</keyword>
<organism evidence="10 11">
    <name type="scientific">Sediminispirochaeta smaragdinae (strain DSM 11293 / JCM 15392 / SEBR 4228)</name>
    <name type="common">Spirochaeta smaragdinae</name>
    <dbReference type="NCBI Taxonomy" id="573413"/>
    <lineage>
        <taxon>Bacteria</taxon>
        <taxon>Pseudomonadati</taxon>
        <taxon>Spirochaetota</taxon>
        <taxon>Spirochaetia</taxon>
        <taxon>Spirochaetales</taxon>
        <taxon>Spirochaetaceae</taxon>
        <taxon>Sediminispirochaeta</taxon>
    </lineage>
</organism>
<dbReference type="SUPFAM" id="SSF56214">
    <property type="entry name" value="4'-phosphopantetheinyl transferase"/>
    <property type="match status" value="1"/>
</dbReference>
<comment type="subcellular location">
    <subcellularLocation>
        <location evidence="8">Cytoplasm</location>
    </subcellularLocation>
</comment>
<comment type="cofactor">
    <cofactor evidence="8">
        <name>Mg(2+)</name>
        <dbReference type="ChEBI" id="CHEBI:18420"/>
    </cofactor>
</comment>
<evidence type="ECO:0000256" key="5">
    <source>
        <dbReference type="ARBA" id="ARBA00022842"/>
    </source>
</evidence>
<dbReference type="GO" id="GO:0000287">
    <property type="term" value="F:magnesium ion binding"/>
    <property type="evidence" value="ECO:0007669"/>
    <property type="project" value="UniProtKB-UniRule"/>
</dbReference>
<feature type="binding site" evidence="8">
    <location>
        <position position="56"/>
    </location>
    <ligand>
        <name>Mg(2+)</name>
        <dbReference type="ChEBI" id="CHEBI:18420"/>
    </ligand>
</feature>
<dbReference type="Pfam" id="PF01648">
    <property type="entry name" value="ACPS"/>
    <property type="match status" value="1"/>
</dbReference>
<sequence>MIIGIGVDVVDTARLEHWVKNPKMLARFFHPAEVAAALDRGAAAVLSLAARFAAKEAFGKALGTGMRGLVLRDIEVINQHNGKPEIQLYGTALRAFRRSGGRFLHLSLTHEKKAAVAMVVIEGDSI</sequence>
<evidence type="ECO:0000256" key="8">
    <source>
        <dbReference type="HAMAP-Rule" id="MF_00101"/>
    </source>
</evidence>
<evidence type="ECO:0000259" key="9">
    <source>
        <dbReference type="Pfam" id="PF01648"/>
    </source>
</evidence>
<evidence type="ECO:0000256" key="6">
    <source>
        <dbReference type="ARBA" id="ARBA00023098"/>
    </source>
</evidence>
<dbReference type="AlphaFoldDB" id="E1R611"/>
<dbReference type="EMBL" id="CP002116">
    <property type="protein sequence ID" value="ADK80776.1"/>
    <property type="molecule type" value="Genomic_DNA"/>
</dbReference>
<dbReference type="InterPro" id="IPR037143">
    <property type="entry name" value="4-PPantetheinyl_Trfase_dom_sf"/>
</dbReference>
<keyword evidence="1 8" id="KW-0444">Lipid biosynthesis</keyword>
<keyword evidence="7 8" id="KW-0275">Fatty acid biosynthesis</keyword>
<comment type="function">
    <text evidence="8">Transfers the 4'-phosphopantetheine moiety from coenzyme A to a Ser of acyl-carrier-protein.</text>
</comment>
<dbReference type="GO" id="GO:0006633">
    <property type="term" value="P:fatty acid biosynthetic process"/>
    <property type="evidence" value="ECO:0007669"/>
    <property type="project" value="UniProtKB-UniRule"/>
</dbReference>
<dbReference type="GO" id="GO:0005737">
    <property type="term" value="C:cytoplasm"/>
    <property type="evidence" value="ECO:0007669"/>
    <property type="project" value="UniProtKB-SubCell"/>
</dbReference>
<dbReference type="InterPro" id="IPR008278">
    <property type="entry name" value="4-PPantetheinyl_Trfase_dom"/>
</dbReference>
<dbReference type="InterPro" id="IPR002582">
    <property type="entry name" value="ACPS"/>
</dbReference>
<dbReference type="EC" id="2.7.8.7" evidence="8"/>
<accession>E1R611</accession>
<dbReference type="HAMAP" id="MF_00101">
    <property type="entry name" value="AcpS"/>
    <property type="match status" value="1"/>
</dbReference>
<protein>
    <recommendedName>
        <fullName evidence="8">Holo-[acyl-carrier-protein] synthase</fullName>
        <shortName evidence="8">Holo-ACP synthase</shortName>
        <ecNumber evidence="8">2.7.8.7</ecNumber>
    </recommendedName>
    <alternativeName>
        <fullName evidence="8">4'-phosphopantetheinyl transferase AcpS</fullName>
    </alternativeName>
</protein>